<accession>A0A437UQ37</accession>
<evidence type="ECO:0000256" key="1">
    <source>
        <dbReference type="ARBA" id="ARBA00023125"/>
    </source>
</evidence>
<dbReference type="CDD" id="cd00093">
    <property type="entry name" value="HTH_XRE"/>
    <property type="match status" value="1"/>
</dbReference>
<dbReference type="SUPFAM" id="SSF47413">
    <property type="entry name" value="lambda repressor-like DNA-binding domains"/>
    <property type="match status" value="1"/>
</dbReference>
<dbReference type="EMBL" id="RYZS01000001">
    <property type="protein sequence ID" value="RVU95735.1"/>
    <property type="molecule type" value="Genomic_DNA"/>
</dbReference>
<dbReference type="Gene3D" id="1.10.260.40">
    <property type="entry name" value="lambda repressor-like DNA-binding domains"/>
    <property type="match status" value="1"/>
</dbReference>
<dbReference type="AlphaFoldDB" id="A0A437UQ37"/>
<dbReference type="PROSITE" id="PS50943">
    <property type="entry name" value="HTH_CROC1"/>
    <property type="match status" value="1"/>
</dbReference>
<dbReference type="InterPro" id="IPR001387">
    <property type="entry name" value="Cro/C1-type_HTH"/>
</dbReference>
<dbReference type="GO" id="GO:0003677">
    <property type="term" value="F:DNA binding"/>
    <property type="evidence" value="ECO:0007669"/>
    <property type="project" value="UniProtKB-KW"/>
</dbReference>
<protein>
    <submittedName>
        <fullName evidence="2">XRE family transcriptional regulator</fullName>
    </submittedName>
</protein>
<keyword evidence="1" id="KW-0238">DNA-binding</keyword>
<dbReference type="PANTHER" id="PTHR46558">
    <property type="entry name" value="TRACRIPTIONAL REGULATORY PROTEIN-RELATED-RELATED"/>
    <property type="match status" value="1"/>
</dbReference>
<dbReference type="Proteomes" id="UP000288388">
    <property type="component" value="Unassembled WGS sequence"/>
</dbReference>
<evidence type="ECO:0000313" key="2">
    <source>
        <dbReference type="EMBL" id="RVU95735.1"/>
    </source>
</evidence>
<proteinExistence type="predicted"/>
<name>A0A437UQ37_ENTAV</name>
<dbReference type="PANTHER" id="PTHR46558:SF11">
    <property type="entry name" value="HTH-TYPE TRANSCRIPTIONAL REGULATOR XRE"/>
    <property type="match status" value="1"/>
</dbReference>
<sequence length="305" mass="35835">MDRQLVIANKLKEARLNLRITQKELSEKIGESQTNISKWENGNSIPQTSQLNAICSCLEISIDELLDNRLIHLKKSEKQFGKDIFELVNVNTPEEFYANYQLVNKEQILVFPEAACAELLKEIEKETMRICADIDDGLYYLLVWDRFADRWLSSNVFKNLKNYLEKSNYKKRVKGGDLDGSIIDGLTKDSALYRMVKEFITFWTWVNQMIVLLASDLTENGLRSTIDPISDEEFYLNKEYFPSNPGVFVYRILLRRFYNGLVSSGMIIEGEYEEEFIYHLEDVNVLRYFNFAKEKFNYINKVKFY</sequence>
<reference evidence="2 3" key="1">
    <citation type="submission" date="2018-12" db="EMBL/GenBank/DDBJ databases">
        <title>A novel vanA-carrying plasmid in a clinical isolate of Enterococcus avium.</title>
        <authorList>
            <person name="Bernasconi O.J."/>
            <person name="Luzzaro F."/>
            <person name="Endimiani A."/>
        </authorList>
    </citation>
    <scope>NUCLEOTIDE SEQUENCE [LARGE SCALE GENOMIC DNA]</scope>
    <source>
        <strain evidence="2 3">LC0559/18</strain>
    </source>
</reference>
<gene>
    <name evidence="2" type="ORF">EK398_13260</name>
</gene>
<dbReference type="SMART" id="SM00530">
    <property type="entry name" value="HTH_XRE"/>
    <property type="match status" value="1"/>
</dbReference>
<dbReference type="RefSeq" id="WP_016179233.1">
    <property type="nucleotide sequence ID" value="NZ_CAAKNX010000181.1"/>
</dbReference>
<dbReference type="InterPro" id="IPR010982">
    <property type="entry name" value="Lambda_DNA-bd_dom_sf"/>
</dbReference>
<organism evidence="2 3">
    <name type="scientific">Enterococcus avium</name>
    <name type="common">Streptococcus avium</name>
    <dbReference type="NCBI Taxonomy" id="33945"/>
    <lineage>
        <taxon>Bacteria</taxon>
        <taxon>Bacillati</taxon>
        <taxon>Bacillota</taxon>
        <taxon>Bacilli</taxon>
        <taxon>Lactobacillales</taxon>
        <taxon>Enterococcaceae</taxon>
        <taxon>Enterococcus</taxon>
    </lineage>
</organism>
<evidence type="ECO:0000313" key="3">
    <source>
        <dbReference type="Proteomes" id="UP000288388"/>
    </source>
</evidence>
<dbReference type="Pfam" id="PF01381">
    <property type="entry name" value="HTH_3"/>
    <property type="match status" value="1"/>
</dbReference>
<comment type="caution">
    <text evidence="2">The sequence shown here is derived from an EMBL/GenBank/DDBJ whole genome shotgun (WGS) entry which is preliminary data.</text>
</comment>